<dbReference type="EMBL" id="JBHLTC010000030">
    <property type="protein sequence ID" value="MFC0627200.1"/>
    <property type="molecule type" value="Genomic_DNA"/>
</dbReference>
<accession>A0ABV6QRF0</accession>
<dbReference type="PANTHER" id="PTHR12526:SF636">
    <property type="entry name" value="BLL3647 PROTEIN"/>
    <property type="match status" value="1"/>
</dbReference>
<dbReference type="PANTHER" id="PTHR12526">
    <property type="entry name" value="GLYCOSYLTRANSFERASE"/>
    <property type="match status" value="1"/>
</dbReference>
<feature type="domain" description="DUF3492" evidence="3">
    <location>
        <begin position="1"/>
        <end position="255"/>
    </location>
</feature>
<proteinExistence type="predicted"/>
<dbReference type="InterPro" id="IPR047691">
    <property type="entry name" value="PelF-like"/>
</dbReference>
<keyword evidence="5" id="KW-1185">Reference proteome</keyword>
<evidence type="ECO:0000313" key="4">
    <source>
        <dbReference type="EMBL" id="MFC0627200.1"/>
    </source>
</evidence>
<dbReference type="Pfam" id="PF00534">
    <property type="entry name" value="Glycos_transf_1"/>
    <property type="match status" value="1"/>
</dbReference>
<dbReference type="InterPro" id="IPR001296">
    <property type="entry name" value="Glyco_trans_1"/>
</dbReference>
<reference evidence="4 5" key="1">
    <citation type="submission" date="2024-09" db="EMBL/GenBank/DDBJ databases">
        <authorList>
            <person name="Sun Q."/>
            <person name="Mori K."/>
        </authorList>
    </citation>
    <scope>NUCLEOTIDE SEQUENCE [LARGE SCALE GENOMIC DNA]</scope>
    <source>
        <strain evidence="4 5">CGMCC 1.15906</strain>
    </source>
</reference>
<keyword evidence="1" id="KW-0808">Transferase</keyword>
<dbReference type="Proteomes" id="UP001589890">
    <property type="component" value="Unassembled WGS sequence"/>
</dbReference>
<dbReference type="Gene3D" id="3.40.50.2000">
    <property type="entry name" value="Glycogen Phosphorylase B"/>
    <property type="match status" value="2"/>
</dbReference>
<name>A0ABV6QRF0_9ACTN</name>
<comment type="caution">
    <text evidence="4">The sequence shown here is derived from an EMBL/GenBank/DDBJ whole genome shotgun (WGS) entry which is preliminary data.</text>
</comment>
<dbReference type="RefSeq" id="WP_380051588.1">
    <property type="nucleotide sequence ID" value="NZ_JBHLTC010000030.1"/>
</dbReference>
<protein>
    <submittedName>
        <fullName evidence="4">GT4 family glycosyltransferase PelF</fullName>
    </submittedName>
</protein>
<dbReference type="NCBIfam" id="NF038011">
    <property type="entry name" value="PelF"/>
    <property type="match status" value="1"/>
</dbReference>
<evidence type="ECO:0000259" key="2">
    <source>
        <dbReference type="Pfam" id="PF00534"/>
    </source>
</evidence>
<gene>
    <name evidence="4" type="primary">pelF</name>
    <name evidence="4" type="ORF">ACFFGN_24205</name>
</gene>
<feature type="domain" description="Glycosyl transferase family 1" evidence="2">
    <location>
        <begin position="281"/>
        <end position="436"/>
    </location>
</feature>
<sequence length="466" mass="51037">MDVALINEGTYPYVKGGVSQWCDKLIRGLPEHRFRLLTLVANGTERQTWELPDNADGVRPFPLWGPAVTPRRGRDQARVADAARAVLAGSVLNQPVTFEWGLRELAKLATNKGFSRSLRACDLVGYLLEVWPDPQTLTVHDAIVAAELVERSLLPLTVDLGPGLDLSHAVANGLPTLVGLAEKWRRGTPLVMSEHGVHIRERYLAFRDLSYPAPVKEVVLGFLRQLAELGYRNADFVVPVAKFNARWEYRLGADPASVVPIYNGVEPERYTEIEAEPAVPTVSWVGRVDPLKDLETLISAYALIREQLPTTVLRLFGPTPEGNEEYEKRCLALAERLGVADGITLEGPVPSSRIAFEAGHVVALSSISEGMPYTVIEAMMCGRATVSTDVGGTAEAVAGAGSVVPPRDPSAFAEACLDYLLDPDLRRRIGQAARRRSLDNFTLEKSIDTYRMLYTAAVTTVERTSA</sequence>
<dbReference type="InterPro" id="IPR022622">
    <property type="entry name" value="DUF3492"/>
</dbReference>
<dbReference type="SUPFAM" id="SSF53756">
    <property type="entry name" value="UDP-Glycosyltransferase/glycogen phosphorylase"/>
    <property type="match status" value="1"/>
</dbReference>
<dbReference type="Pfam" id="PF11997">
    <property type="entry name" value="DUF3492"/>
    <property type="match status" value="1"/>
</dbReference>
<evidence type="ECO:0000256" key="1">
    <source>
        <dbReference type="ARBA" id="ARBA00022679"/>
    </source>
</evidence>
<organism evidence="4 5">
    <name type="scientific">Kribbella deserti</name>
    <dbReference type="NCBI Taxonomy" id="1926257"/>
    <lineage>
        <taxon>Bacteria</taxon>
        <taxon>Bacillati</taxon>
        <taxon>Actinomycetota</taxon>
        <taxon>Actinomycetes</taxon>
        <taxon>Propionibacteriales</taxon>
        <taxon>Kribbellaceae</taxon>
        <taxon>Kribbella</taxon>
    </lineage>
</organism>
<evidence type="ECO:0000259" key="3">
    <source>
        <dbReference type="Pfam" id="PF11997"/>
    </source>
</evidence>
<evidence type="ECO:0000313" key="5">
    <source>
        <dbReference type="Proteomes" id="UP001589890"/>
    </source>
</evidence>